<protein>
    <submittedName>
        <fullName evidence="5">Transporter substrate-binding domain-containing protein</fullName>
    </submittedName>
</protein>
<reference evidence="5 6" key="1">
    <citation type="submission" date="2019-02" db="EMBL/GenBank/DDBJ databases">
        <title>The genomic architecture of introgression among sibling species of bacteria.</title>
        <authorList>
            <person name="Cavassim M.I.A."/>
            <person name="Moeskjaer S."/>
            <person name="Moslemi C."/>
            <person name="Fields B."/>
            <person name="Bachmann A."/>
            <person name="Vilhjalmsson B."/>
            <person name="Schierup M.H."/>
            <person name="Young J.P.W."/>
            <person name="Andersen S.U."/>
        </authorList>
    </citation>
    <scope>NUCLEOTIDE SEQUENCE [LARGE SCALE GENOMIC DNA]</scope>
    <source>
        <strain evidence="5 6">SM92</strain>
        <plasmid evidence="5">pSM92_Rh01</plasmid>
    </source>
</reference>
<gene>
    <name evidence="5" type="ORF">ELH40_27700</name>
</gene>
<dbReference type="PANTHER" id="PTHR35936">
    <property type="entry name" value="MEMBRANE-BOUND LYTIC MUREIN TRANSGLYCOSYLASE F"/>
    <property type="match status" value="1"/>
</dbReference>
<dbReference type="Pfam" id="PF00497">
    <property type="entry name" value="SBP_bac_3"/>
    <property type="match status" value="1"/>
</dbReference>
<accession>A0AB38HXA2</accession>
<dbReference type="RefSeq" id="WP_130690656.1">
    <property type="nucleotide sequence ID" value="NZ_SIMR01000002.1"/>
</dbReference>
<feature type="domain" description="Solute-binding protein family 3/N-terminal" evidence="4">
    <location>
        <begin position="36"/>
        <end position="264"/>
    </location>
</feature>
<comment type="caution">
    <text evidence="5">The sequence shown here is derived from an EMBL/GenBank/DDBJ whole genome shotgun (WGS) entry which is preliminary data.</text>
</comment>
<keyword evidence="2 3" id="KW-0732">Signal</keyword>
<feature type="signal peptide" evidence="3">
    <location>
        <begin position="1"/>
        <end position="25"/>
    </location>
</feature>
<evidence type="ECO:0000259" key="4">
    <source>
        <dbReference type="SMART" id="SM00062"/>
    </source>
</evidence>
<evidence type="ECO:0000256" key="3">
    <source>
        <dbReference type="SAM" id="SignalP"/>
    </source>
</evidence>
<organism evidence="5 6">
    <name type="scientific">Rhizobium ruizarguesonis</name>
    <dbReference type="NCBI Taxonomy" id="2081791"/>
    <lineage>
        <taxon>Bacteria</taxon>
        <taxon>Pseudomonadati</taxon>
        <taxon>Pseudomonadota</taxon>
        <taxon>Alphaproteobacteria</taxon>
        <taxon>Hyphomicrobiales</taxon>
        <taxon>Rhizobiaceae</taxon>
        <taxon>Rhizobium/Agrobacterium group</taxon>
        <taxon>Rhizobium</taxon>
    </lineage>
</organism>
<dbReference type="SMART" id="SM00062">
    <property type="entry name" value="PBPb"/>
    <property type="match status" value="1"/>
</dbReference>
<evidence type="ECO:0000313" key="5">
    <source>
        <dbReference type="EMBL" id="TBC07078.1"/>
    </source>
</evidence>
<evidence type="ECO:0000256" key="1">
    <source>
        <dbReference type="ARBA" id="ARBA00004418"/>
    </source>
</evidence>
<comment type="subcellular location">
    <subcellularLocation>
        <location evidence="1">Periplasm</location>
    </subcellularLocation>
</comment>
<evidence type="ECO:0000256" key="2">
    <source>
        <dbReference type="ARBA" id="ARBA00022729"/>
    </source>
</evidence>
<dbReference type="Proteomes" id="UP000294215">
    <property type="component" value="Unassembled WGS sequence"/>
</dbReference>
<proteinExistence type="predicted"/>
<name>A0AB38HXA2_9HYPH</name>
<feature type="chain" id="PRO_5044189910" evidence="3">
    <location>
        <begin position="26"/>
        <end position="273"/>
    </location>
</feature>
<geneLocation type="plasmid" evidence="5">
    <name>pSM92_Rh01</name>
</geneLocation>
<dbReference type="InterPro" id="IPR001638">
    <property type="entry name" value="Solute-binding_3/MltF_N"/>
</dbReference>
<dbReference type="SUPFAM" id="SSF53850">
    <property type="entry name" value="Periplasmic binding protein-like II"/>
    <property type="match status" value="1"/>
</dbReference>
<evidence type="ECO:0000313" key="6">
    <source>
        <dbReference type="Proteomes" id="UP000294215"/>
    </source>
</evidence>
<dbReference type="AlphaFoldDB" id="A0AB38HXA2"/>
<dbReference type="PANTHER" id="PTHR35936:SF17">
    <property type="entry name" value="ARGININE-BINDING EXTRACELLULAR PROTEIN ARTP"/>
    <property type="match status" value="1"/>
</dbReference>
<sequence length="273" mass="29124">MKLSIFKVTFAYAVALAVATSSAEAADLPSFVHDGVLTICTAGDFPPMGFAENPGDKELSGYEIDMVDALAKQWGAKTDYVVSEFKGLLPSLESDRCGLVASGMLIKPERLEHYDAIAHFRTSPVLVVAASTSDIKTPDDLSGKIVAVEAGTNYEKDAAALNARLKAEGKAEMTVQTYPGASAVIQQILIGRAAATITQDTTAAYRGAQLPGRITIPYTYPEADSYGLYIRKSPGDIKALRTAYDGLKTSGELAQLLKKWNLPANATDVEQPK</sequence>
<dbReference type="GO" id="GO:0042597">
    <property type="term" value="C:periplasmic space"/>
    <property type="evidence" value="ECO:0007669"/>
    <property type="project" value="UniProtKB-SubCell"/>
</dbReference>
<dbReference type="EMBL" id="SIMR01000002">
    <property type="protein sequence ID" value="TBC07078.1"/>
    <property type="molecule type" value="Genomic_DNA"/>
</dbReference>
<dbReference type="Gene3D" id="3.40.190.10">
    <property type="entry name" value="Periplasmic binding protein-like II"/>
    <property type="match status" value="2"/>
</dbReference>
<keyword evidence="5" id="KW-0614">Plasmid</keyword>